<dbReference type="Gene3D" id="3.90.1150.10">
    <property type="entry name" value="Aspartate Aminotransferase, domain 1"/>
    <property type="match status" value="1"/>
</dbReference>
<protein>
    <recommendedName>
        <fullName evidence="2">cysteine-S-conjugate beta-lyase</fullName>
        <ecNumber evidence="2">4.4.1.13</ecNumber>
    </recommendedName>
</protein>
<dbReference type="PANTHER" id="PTHR43525">
    <property type="entry name" value="PROTEIN MALY"/>
    <property type="match status" value="1"/>
</dbReference>
<evidence type="ECO:0000313" key="7">
    <source>
        <dbReference type="EMBL" id="GEK88168.1"/>
    </source>
</evidence>
<proteinExistence type="inferred from homology"/>
<evidence type="ECO:0000256" key="5">
    <source>
        <dbReference type="ARBA" id="ARBA00037974"/>
    </source>
</evidence>
<gene>
    <name evidence="7" type="ORF">APU01nite_02070</name>
    <name evidence="8" type="ORF">SAMN04488100_11366</name>
</gene>
<dbReference type="GO" id="GO:0030170">
    <property type="term" value="F:pyridoxal phosphate binding"/>
    <property type="evidence" value="ECO:0007669"/>
    <property type="project" value="InterPro"/>
</dbReference>
<evidence type="ECO:0000259" key="6">
    <source>
        <dbReference type="Pfam" id="PF00155"/>
    </source>
</evidence>
<dbReference type="RefSeq" id="WP_091488042.1">
    <property type="nucleotide sequence ID" value="NZ_BJUX01000002.1"/>
</dbReference>
<dbReference type="OrthoDB" id="9802872at2"/>
<dbReference type="Proteomes" id="UP000321425">
    <property type="component" value="Unassembled WGS sequence"/>
</dbReference>
<organism evidence="8 9">
    <name type="scientific">Alkalibacterium putridalgicola</name>
    <dbReference type="NCBI Taxonomy" id="426703"/>
    <lineage>
        <taxon>Bacteria</taxon>
        <taxon>Bacillati</taxon>
        <taxon>Bacillota</taxon>
        <taxon>Bacilli</taxon>
        <taxon>Lactobacillales</taxon>
        <taxon>Carnobacteriaceae</taxon>
        <taxon>Alkalibacterium</taxon>
    </lineage>
</organism>
<evidence type="ECO:0000313" key="10">
    <source>
        <dbReference type="Proteomes" id="UP000321425"/>
    </source>
</evidence>
<evidence type="ECO:0000256" key="2">
    <source>
        <dbReference type="ARBA" id="ARBA00012224"/>
    </source>
</evidence>
<evidence type="ECO:0000256" key="3">
    <source>
        <dbReference type="ARBA" id="ARBA00022898"/>
    </source>
</evidence>
<dbReference type="InterPro" id="IPR027619">
    <property type="entry name" value="C-S_lyase_PatB-like"/>
</dbReference>
<name>A0A1H7TR07_9LACT</name>
<dbReference type="GO" id="GO:0047804">
    <property type="term" value="F:cysteine-S-conjugate beta-lyase activity"/>
    <property type="evidence" value="ECO:0007669"/>
    <property type="project" value="UniProtKB-EC"/>
</dbReference>
<accession>A0A1H7TR07</accession>
<dbReference type="InterPro" id="IPR015422">
    <property type="entry name" value="PyrdxlP-dep_Trfase_small"/>
</dbReference>
<dbReference type="Pfam" id="PF00155">
    <property type="entry name" value="Aminotran_1_2"/>
    <property type="match status" value="1"/>
</dbReference>
<dbReference type="NCBIfam" id="TIGR04350">
    <property type="entry name" value="C_S_lyase_PatB"/>
    <property type="match status" value="1"/>
</dbReference>
<dbReference type="Proteomes" id="UP000198548">
    <property type="component" value="Unassembled WGS sequence"/>
</dbReference>
<sequence>MDFEKIVDRKQTSSVKWDRAEKIFGSPDVLPMWVADMDFDNARPIKDALRKMIDEEVLGYTFPPDSLFTSISNWQKTKHNMPTERENILLSPGVLSSIAVAVQAFTEPGESVLIHEPVYPPFFSMVNKNERRVFRTSLDIEDGQYTMDFDDIERQFKDENIRLFVLSNPHNPGGRVWSEDELVQLVELCKKYKVILISDEIHSDLVYSEKTCVSPVTLDDSYKDWVVTLHSATKTFNIAGVKTSFILVFNEVLKAKLVKVQEETELDIVNTFGMRATEAALSESNEWHEALLEKLEANRSIVTDFFDKELPEVSYMVPEATYLFWFDASRLGVDDDKLRETFAQTGKIGLNDGISYGPSGKSYMRLNFAVPKSLLMDGLKRIKTVFDHYSN</sequence>
<dbReference type="InterPro" id="IPR051798">
    <property type="entry name" value="Class-II_PLP-Dep_Aminotrans"/>
</dbReference>
<reference evidence="8 9" key="1">
    <citation type="submission" date="2016-10" db="EMBL/GenBank/DDBJ databases">
        <authorList>
            <person name="de Groot N.N."/>
        </authorList>
    </citation>
    <scope>NUCLEOTIDE SEQUENCE [LARGE SCALE GENOMIC DNA]</scope>
    <source>
        <strain evidence="8 9">DSM 19182</strain>
    </source>
</reference>
<dbReference type="SUPFAM" id="SSF53383">
    <property type="entry name" value="PLP-dependent transferases"/>
    <property type="match status" value="1"/>
</dbReference>
<dbReference type="EMBL" id="FOBL01000013">
    <property type="protein sequence ID" value="SEL86796.1"/>
    <property type="molecule type" value="Genomic_DNA"/>
</dbReference>
<feature type="domain" description="Aminotransferase class I/classII large" evidence="6">
    <location>
        <begin position="34"/>
        <end position="373"/>
    </location>
</feature>
<dbReference type="AlphaFoldDB" id="A0A1H7TR07"/>
<dbReference type="STRING" id="426703.SAMN04488100_11366"/>
<reference evidence="7 10" key="2">
    <citation type="submission" date="2019-07" db="EMBL/GenBank/DDBJ databases">
        <title>Whole genome shotgun sequence of Alkalibacterium putridalgicola NBRC 103243.</title>
        <authorList>
            <person name="Hosoyama A."/>
            <person name="Uohara A."/>
            <person name="Ohji S."/>
            <person name="Ichikawa N."/>
        </authorList>
    </citation>
    <scope>NUCLEOTIDE SEQUENCE [LARGE SCALE GENOMIC DNA]</scope>
    <source>
        <strain evidence="7 10">NBRC 103243</strain>
    </source>
</reference>
<keyword evidence="3" id="KW-0663">Pyridoxal phosphate</keyword>
<evidence type="ECO:0000256" key="1">
    <source>
        <dbReference type="ARBA" id="ARBA00001933"/>
    </source>
</evidence>
<dbReference type="InterPro" id="IPR004839">
    <property type="entry name" value="Aminotransferase_I/II_large"/>
</dbReference>
<keyword evidence="10" id="KW-1185">Reference proteome</keyword>
<keyword evidence="4 8" id="KW-0456">Lyase</keyword>
<dbReference type="Gene3D" id="3.40.640.10">
    <property type="entry name" value="Type I PLP-dependent aspartate aminotransferase-like (Major domain)"/>
    <property type="match status" value="1"/>
</dbReference>
<evidence type="ECO:0000313" key="9">
    <source>
        <dbReference type="Proteomes" id="UP000198548"/>
    </source>
</evidence>
<dbReference type="InterPro" id="IPR015421">
    <property type="entry name" value="PyrdxlP-dep_Trfase_major"/>
</dbReference>
<comment type="cofactor">
    <cofactor evidence="1">
        <name>pyridoxal 5'-phosphate</name>
        <dbReference type="ChEBI" id="CHEBI:597326"/>
    </cofactor>
</comment>
<evidence type="ECO:0000256" key="4">
    <source>
        <dbReference type="ARBA" id="ARBA00023239"/>
    </source>
</evidence>
<evidence type="ECO:0000313" key="8">
    <source>
        <dbReference type="EMBL" id="SEL86796.1"/>
    </source>
</evidence>
<dbReference type="EMBL" id="BJUX01000002">
    <property type="protein sequence ID" value="GEK88168.1"/>
    <property type="molecule type" value="Genomic_DNA"/>
</dbReference>
<dbReference type="PANTHER" id="PTHR43525:SF1">
    <property type="entry name" value="PROTEIN MALY"/>
    <property type="match status" value="1"/>
</dbReference>
<dbReference type="EC" id="4.4.1.13" evidence="2"/>
<dbReference type="CDD" id="cd00609">
    <property type="entry name" value="AAT_like"/>
    <property type="match status" value="1"/>
</dbReference>
<dbReference type="InterPro" id="IPR015424">
    <property type="entry name" value="PyrdxlP-dep_Trfase"/>
</dbReference>
<comment type="similarity">
    <text evidence="5">Belongs to the class-II pyridoxal-phosphate-dependent aminotransferase family. MalY/PatB cystathionine beta-lyase subfamily.</text>
</comment>